<dbReference type="Proteomes" id="UP000267821">
    <property type="component" value="Unassembled WGS sequence"/>
</dbReference>
<dbReference type="InParanoid" id="A0A3N4LYP5"/>
<name>A0A3N4LYP5_9PEZI</name>
<proteinExistence type="predicted"/>
<evidence type="ECO:0000313" key="2">
    <source>
        <dbReference type="Proteomes" id="UP000267821"/>
    </source>
</evidence>
<dbReference type="STRING" id="1051890.A0A3N4LYP5"/>
<evidence type="ECO:0000313" key="1">
    <source>
        <dbReference type="EMBL" id="RPB28024.1"/>
    </source>
</evidence>
<dbReference type="OrthoDB" id="4332274at2759"/>
<keyword evidence="2" id="KW-1185">Reference proteome</keyword>
<accession>A0A3N4LYP5</accession>
<sequence length="85" mass="10223">IIPYIPTLSRALNCHLHVDIYFTVNVFMYLYKYLFKGPDHTTFNMYNPNIDDIDHDEFKDYIHGRYLSSSEAVWQIFGYHITQQL</sequence>
<protein>
    <submittedName>
        <fullName evidence="1">Uncharacterized protein</fullName>
    </submittedName>
</protein>
<dbReference type="AlphaFoldDB" id="A0A3N4LYP5"/>
<feature type="non-terminal residue" evidence="1">
    <location>
        <position position="1"/>
    </location>
</feature>
<dbReference type="EMBL" id="ML121530">
    <property type="protein sequence ID" value="RPB28024.1"/>
    <property type="molecule type" value="Genomic_DNA"/>
</dbReference>
<reference evidence="1 2" key="1">
    <citation type="journal article" date="2018" name="Nat. Ecol. Evol.">
        <title>Pezizomycetes genomes reveal the molecular basis of ectomycorrhizal truffle lifestyle.</title>
        <authorList>
            <person name="Murat C."/>
            <person name="Payen T."/>
            <person name="Noel B."/>
            <person name="Kuo A."/>
            <person name="Morin E."/>
            <person name="Chen J."/>
            <person name="Kohler A."/>
            <person name="Krizsan K."/>
            <person name="Balestrini R."/>
            <person name="Da Silva C."/>
            <person name="Montanini B."/>
            <person name="Hainaut M."/>
            <person name="Levati E."/>
            <person name="Barry K.W."/>
            <person name="Belfiori B."/>
            <person name="Cichocki N."/>
            <person name="Clum A."/>
            <person name="Dockter R.B."/>
            <person name="Fauchery L."/>
            <person name="Guy J."/>
            <person name="Iotti M."/>
            <person name="Le Tacon F."/>
            <person name="Lindquist E.A."/>
            <person name="Lipzen A."/>
            <person name="Malagnac F."/>
            <person name="Mello A."/>
            <person name="Molinier V."/>
            <person name="Miyauchi S."/>
            <person name="Poulain J."/>
            <person name="Riccioni C."/>
            <person name="Rubini A."/>
            <person name="Sitrit Y."/>
            <person name="Splivallo R."/>
            <person name="Traeger S."/>
            <person name="Wang M."/>
            <person name="Zifcakova L."/>
            <person name="Wipf D."/>
            <person name="Zambonelli A."/>
            <person name="Paolocci F."/>
            <person name="Nowrousian M."/>
            <person name="Ottonello S."/>
            <person name="Baldrian P."/>
            <person name="Spatafora J.W."/>
            <person name="Henrissat B."/>
            <person name="Nagy L.G."/>
            <person name="Aury J.M."/>
            <person name="Wincker P."/>
            <person name="Grigoriev I.V."/>
            <person name="Bonfante P."/>
            <person name="Martin F.M."/>
        </authorList>
    </citation>
    <scope>NUCLEOTIDE SEQUENCE [LARGE SCALE GENOMIC DNA]</scope>
    <source>
        <strain evidence="1 2">ATCC MYA-4762</strain>
    </source>
</reference>
<organism evidence="1 2">
    <name type="scientific">Terfezia boudieri ATCC MYA-4762</name>
    <dbReference type="NCBI Taxonomy" id="1051890"/>
    <lineage>
        <taxon>Eukaryota</taxon>
        <taxon>Fungi</taxon>
        <taxon>Dikarya</taxon>
        <taxon>Ascomycota</taxon>
        <taxon>Pezizomycotina</taxon>
        <taxon>Pezizomycetes</taxon>
        <taxon>Pezizales</taxon>
        <taxon>Pezizaceae</taxon>
        <taxon>Terfezia</taxon>
    </lineage>
</organism>
<gene>
    <name evidence="1" type="ORF">L211DRAFT_778561</name>
</gene>